<name>A0A6A6SPD9_9PLEO</name>
<sequence length="371" mass="42418">MAFLFRNKPKSNAELVKSTKELLIRLVEEPKANPKAQTEEELAKNLQQMKTSLQGTPEVEVSPESVHQLLSLIVQEDLLYLLANNIYKLPFESRKDTQVIFSTAFRYKPAGASDPQVLHHVIQYRPEIIISLCRGYDRRESAMPCGGVLREALKYDAIAALLLYDEPTPDGKTRDLASVNPDIASSGEGVFWRFFDWIDKGAFEVSADAFNTFRDILTKHKSLVATYLQTNFDVFFQKYNAVLVQSESYVTKRQSIKLLGEILLDRANYNVMTAYVDSGEHLKIVMKLLRDDKRMINYEGFHVFKVFVANPNKSVAVQRILINNREKLLRFLPSFLEDRTEDDQFIDEKSFLIRQIEQLPPAPVPPPGAPQ</sequence>
<keyword evidence="3" id="KW-1185">Reference proteome</keyword>
<proteinExistence type="inferred from homology"/>
<dbReference type="SUPFAM" id="SSF48371">
    <property type="entry name" value="ARM repeat"/>
    <property type="match status" value="1"/>
</dbReference>
<evidence type="ECO:0000313" key="2">
    <source>
        <dbReference type="EMBL" id="KAF2649559.1"/>
    </source>
</evidence>
<organism evidence="2 3">
    <name type="scientific">Lophiostoma macrostomum CBS 122681</name>
    <dbReference type="NCBI Taxonomy" id="1314788"/>
    <lineage>
        <taxon>Eukaryota</taxon>
        <taxon>Fungi</taxon>
        <taxon>Dikarya</taxon>
        <taxon>Ascomycota</taxon>
        <taxon>Pezizomycotina</taxon>
        <taxon>Dothideomycetes</taxon>
        <taxon>Pleosporomycetidae</taxon>
        <taxon>Pleosporales</taxon>
        <taxon>Lophiostomataceae</taxon>
        <taxon>Lophiostoma</taxon>
    </lineage>
</organism>
<dbReference type="PANTHER" id="PTHR10182:SF3">
    <property type="entry name" value="PROTEIN MO25"/>
    <property type="match status" value="1"/>
</dbReference>
<dbReference type="InterPro" id="IPR011989">
    <property type="entry name" value="ARM-like"/>
</dbReference>
<dbReference type="AlphaFoldDB" id="A0A6A6SPD9"/>
<dbReference type="Proteomes" id="UP000799324">
    <property type="component" value="Unassembled WGS sequence"/>
</dbReference>
<reference evidence="2" key="1">
    <citation type="journal article" date="2020" name="Stud. Mycol.">
        <title>101 Dothideomycetes genomes: a test case for predicting lifestyles and emergence of pathogens.</title>
        <authorList>
            <person name="Haridas S."/>
            <person name="Albert R."/>
            <person name="Binder M."/>
            <person name="Bloem J."/>
            <person name="Labutti K."/>
            <person name="Salamov A."/>
            <person name="Andreopoulos B."/>
            <person name="Baker S."/>
            <person name="Barry K."/>
            <person name="Bills G."/>
            <person name="Bluhm B."/>
            <person name="Cannon C."/>
            <person name="Castanera R."/>
            <person name="Culley D."/>
            <person name="Daum C."/>
            <person name="Ezra D."/>
            <person name="Gonzalez J."/>
            <person name="Henrissat B."/>
            <person name="Kuo A."/>
            <person name="Liang C."/>
            <person name="Lipzen A."/>
            <person name="Lutzoni F."/>
            <person name="Magnuson J."/>
            <person name="Mondo S."/>
            <person name="Nolan M."/>
            <person name="Ohm R."/>
            <person name="Pangilinan J."/>
            <person name="Park H.-J."/>
            <person name="Ramirez L."/>
            <person name="Alfaro M."/>
            <person name="Sun H."/>
            <person name="Tritt A."/>
            <person name="Yoshinaga Y."/>
            <person name="Zwiers L.-H."/>
            <person name="Turgeon B."/>
            <person name="Goodwin S."/>
            <person name="Spatafora J."/>
            <person name="Crous P."/>
            <person name="Grigoriev I."/>
        </authorList>
    </citation>
    <scope>NUCLEOTIDE SEQUENCE</scope>
    <source>
        <strain evidence="2">CBS 122681</strain>
    </source>
</reference>
<dbReference type="GO" id="GO:0035556">
    <property type="term" value="P:intracellular signal transduction"/>
    <property type="evidence" value="ECO:0007669"/>
    <property type="project" value="TreeGrafter"/>
</dbReference>
<evidence type="ECO:0000256" key="1">
    <source>
        <dbReference type="ARBA" id="ARBA00011012"/>
    </source>
</evidence>
<dbReference type="GO" id="GO:0005737">
    <property type="term" value="C:cytoplasm"/>
    <property type="evidence" value="ECO:0007669"/>
    <property type="project" value="UniProtKB-ARBA"/>
</dbReference>
<dbReference type="OrthoDB" id="609103at2759"/>
<dbReference type="Gene3D" id="1.25.10.10">
    <property type="entry name" value="Leucine-rich Repeat Variant"/>
    <property type="match status" value="1"/>
</dbReference>
<dbReference type="EMBL" id="MU004487">
    <property type="protein sequence ID" value="KAF2649559.1"/>
    <property type="molecule type" value="Genomic_DNA"/>
</dbReference>
<comment type="similarity">
    <text evidence="1">Belongs to the Mo25 family.</text>
</comment>
<accession>A0A6A6SPD9</accession>
<dbReference type="PANTHER" id="PTHR10182">
    <property type="entry name" value="CALCIUM-BINDING PROTEIN 39-RELATED"/>
    <property type="match status" value="1"/>
</dbReference>
<protein>
    <submittedName>
        <fullName evidence="2">Conidiophore development protein-like protein hymA</fullName>
    </submittedName>
</protein>
<dbReference type="Pfam" id="PF08569">
    <property type="entry name" value="Mo25"/>
    <property type="match status" value="1"/>
</dbReference>
<evidence type="ECO:0000313" key="3">
    <source>
        <dbReference type="Proteomes" id="UP000799324"/>
    </source>
</evidence>
<dbReference type="InterPro" id="IPR013878">
    <property type="entry name" value="Mo25"/>
</dbReference>
<dbReference type="InterPro" id="IPR016024">
    <property type="entry name" value="ARM-type_fold"/>
</dbReference>
<dbReference type="FunFam" id="1.25.10.10:FF:000257">
    <property type="entry name" value="Conidiophore development protein hymA"/>
    <property type="match status" value="1"/>
</dbReference>
<dbReference type="GO" id="GO:0043539">
    <property type="term" value="F:protein serine/threonine kinase activator activity"/>
    <property type="evidence" value="ECO:0007669"/>
    <property type="project" value="TreeGrafter"/>
</dbReference>
<gene>
    <name evidence="2" type="ORF">K491DRAFT_721556</name>
</gene>